<evidence type="ECO:0000256" key="1">
    <source>
        <dbReference type="RuleBase" id="RU003612"/>
    </source>
</evidence>
<dbReference type="Proteomes" id="UP000272193">
    <property type="component" value="Unassembled WGS sequence"/>
</dbReference>
<comment type="function">
    <text evidence="1">Essential cell division protein that stabilizes the FtsZ protofilaments by cross-linking them and that serves as a cytoplasmic membrane anchor for the Z ring. Also required for the recruitment to the septal ring of downstream cell division proteins.</text>
</comment>
<dbReference type="InterPro" id="IPR036765">
    <property type="entry name" value="ZipA_FtsZ-bd_C_sf"/>
</dbReference>
<keyword evidence="2" id="KW-0472">Membrane</keyword>
<comment type="subcellular location">
    <subcellularLocation>
        <location evidence="2">Cell inner membrane</location>
        <topology evidence="2">Single-pass type I membrane protein</topology>
    </subcellularLocation>
</comment>
<dbReference type="EMBL" id="RKQL01000002">
    <property type="protein sequence ID" value="RPE70710.1"/>
    <property type="molecule type" value="Genomic_DNA"/>
</dbReference>
<dbReference type="RefSeq" id="WP_124221561.1">
    <property type="nucleotide sequence ID" value="NZ_RKQL01000002.1"/>
</dbReference>
<name>A0A3N4VA56_9BURK</name>
<keyword evidence="2" id="KW-0812">Transmembrane</keyword>
<reference evidence="5 6" key="1">
    <citation type="submission" date="2018-11" db="EMBL/GenBank/DDBJ databases">
        <title>Genomic Encyclopedia of Type Strains, Phase IV (KMG-IV): sequencing the most valuable type-strain genomes for metagenomic binning, comparative biology and taxonomic classification.</title>
        <authorList>
            <person name="Goeker M."/>
        </authorList>
    </citation>
    <scope>NUCLEOTIDE SEQUENCE [LARGE SCALE GENOMIC DNA]</scope>
    <source>
        <strain evidence="5 6">DSM 101684</strain>
    </source>
</reference>
<keyword evidence="1 5" id="KW-0132">Cell division</keyword>
<keyword evidence="2" id="KW-0997">Cell inner membrane</keyword>
<dbReference type="Gene3D" id="3.30.1400.10">
    <property type="entry name" value="ZipA, C-terminal FtsZ-binding domain"/>
    <property type="match status" value="1"/>
</dbReference>
<dbReference type="Pfam" id="PF04354">
    <property type="entry name" value="ZipA_C"/>
    <property type="match status" value="1"/>
</dbReference>
<keyword evidence="1" id="KW-0131">Cell cycle</keyword>
<dbReference type="GO" id="GO:0090529">
    <property type="term" value="P:cell septum assembly"/>
    <property type="evidence" value="ECO:0007669"/>
    <property type="project" value="InterPro"/>
</dbReference>
<gene>
    <name evidence="5" type="ORF">EDC62_1197</name>
</gene>
<evidence type="ECO:0000256" key="2">
    <source>
        <dbReference type="RuleBase" id="RU003613"/>
    </source>
</evidence>
<evidence type="ECO:0000259" key="4">
    <source>
        <dbReference type="SMART" id="SM00771"/>
    </source>
</evidence>
<evidence type="ECO:0000256" key="3">
    <source>
        <dbReference type="SAM" id="MobiDB-lite"/>
    </source>
</evidence>
<organism evidence="5 6">
    <name type="scientific">Tibeticola sediminis</name>
    <dbReference type="NCBI Taxonomy" id="1917811"/>
    <lineage>
        <taxon>Bacteria</taxon>
        <taxon>Pseudomonadati</taxon>
        <taxon>Pseudomonadota</taxon>
        <taxon>Betaproteobacteria</taxon>
        <taxon>Burkholderiales</taxon>
        <taxon>Comamonadaceae</taxon>
        <taxon>Tibeticola</taxon>
    </lineage>
</organism>
<dbReference type="OrthoDB" id="8521018at2"/>
<keyword evidence="6" id="KW-1185">Reference proteome</keyword>
<dbReference type="SMART" id="SM00771">
    <property type="entry name" value="ZipA_C"/>
    <property type="match status" value="1"/>
</dbReference>
<feature type="region of interest" description="Disordered" evidence="3">
    <location>
        <begin position="30"/>
        <end position="54"/>
    </location>
</feature>
<keyword evidence="2" id="KW-1003">Cell membrane</keyword>
<dbReference type="AlphaFoldDB" id="A0A3N4VA56"/>
<feature type="domain" description="ZipA C-terminal FtsZ-binding" evidence="4">
    <location>
        <begin position="196"/>
        <end position="323"/>
    </location>
</feature>
<comment type="caution">
    <text evidence="5">The sequence shown here is derived from an EMBL/GenBank/DDBJ whole genome shotgun (WGS) entry which is preliminary data.</text>
</comment>
<protein>
    <recommendedName>
        <fullName evidence="1">Cell division protein ZipA</fullName>
    </recommendedName>
</protein>
<evidence type="ECO:0000313" key="5">
    <source>
        <dbReference type="EMBL" id="RPE70710.1"/>
    </source>
</evidence>
<sequence>MSSLQLGLAIAGALVLAGIVAHGAWQARRRTPRQPMMDQPPAAPEDGAVPDSRVEPTLDDLSAVAPTPTGESVRRVQLDPLIDSIATIELDAPVSGAAAIAALPSTRRAGSKPFAIEGLDVEAGLWEPPRPERRYSAFQAGVQLANRAGALNEIEFSEFAAKAQQFADAVGGALSLPEMLEEVGRARELDRFASAHDAQLGFTLRARSAAWSPGFIQQHAARFGFVAGAVPGRLVLPAPQPGLPPTLTLAFDPQAALSDDPHLSAVRQVVLSLDVPQVDRALQPYARMREIAVALTEVFDAVLTDDNGDPIPQQALDAIAQDLEQLYDALEARDLGAGSPQARRLFT</sequence>
<dbReference type="SUPFAM" id="SSF64383">
    <property type="entry name" value="Cell-division protein ZipA, C-terminal domain"/>
    <property type="match status" value="1"/>
</dbReference>
<dbReference type="InterPro" id="IPR007449">
    <property type="entry name" value="ZipA_FtsZ-bd_C"/>
</dbReference>
<comment type="similarity">
    <text evidence="1">Belongs to the ZipA family.</text>
</comment>
<accession>A0A3N4VA56</accession>
<evidence type="ECO:0000313" key="6">
    <source>
        <dbReference type="Proteomes" id="UP000272193"/>
    </source>
</evidence>
<proteinExistence type="inferred from homology"/>
<dbReference type="GO" id="GO:0005886">
    <property type="term" value="C:plasma membrane"/>
    <property type="evidence" value="ECO:0007669"/>
    <property type="project" value="UniProtKB-SubCell"/>
</dbReference>